<keyword evidence="3" id="KW-0479">Metal-binding</keyword>
<comment type="caution">
    <text evidence="8">The sequence shown here is derived from an EMBL/GenBank/DDBJ whole genome shotgun (WGS) entry which is preliminary data.</text>
</comment>
<keyword evidence="9" id="KW-1185">Reference proteome</keyword>
<reference evidence="9" key="1">
    <citation type="journal article" date="2019" name="Int. J. Syst. Evol. Microbiol.">
        <title>The Global Catalogue of Microorganisms (GCM) 10K type strain sequencing project: providing services to taxonomists for standard genome sequencing and annotation.</title>
        <authorList>
            <consortium name="The Broad Institute Genomics Platform"/>
            <consortium name="The Broad Institute Genome Sequencing Center for Infectious Disease"/>
            <person name="Wu L."/>
            <person name="Ma J."/>
        </authorList>
    </citation>
    <scope>NUCLEOTIDE SEQUENCE [LARGE SCALE GENOMIC DNA]</scope>
    <source>
        <strain evidence="9">KCTC 23299</strain>
    </source>
</reference>
<protein>
    <submittedName>
        <fullName evidence="8">DUF4080 domain-containing protein</fullName>
    </submittedName>
</protein>
<dbReference type="Pfam" id="PF04055">
    <property type="entry name" value="Radical_SAM"/>
    <property type="match status" value="1"/>
</dbReference>
<evidence type="ECO:0000313" key="8">
    <source>
        <dbReference type="EMBL" id="MFD2921080.1"/>
    </source>
</evidence>
<name>A0ABW6A9K1_9BACT</name>
<dbReference type="InterPro" id="IPR036724">
    <property type="entry name" value="Cobalamin-bd_sf"/>
</dbReference>
<dbReference type="SMART" id="SM00729">
    <property type="entry name" value="Elp3"/>
    <property type="match status" value="1"/>
</dbReference>
<dbReference type="PANTHER" id="PTHR43409:SF16">
    <property type="entry name" value="SLR0320 PROTEIN"/>
    <property type="match status" value="1"/>
</dbReference>
<evidence type="ECO:0000256" key="3">
    <source>
        <dbReference type="ARBA" id="ARBA00022723"/>
    </source>
</evidence>
<keyword evidence="2" id="KW-0949">S-adenosyl-L-methionine</keyword>
<dbReference type="EMBL" id="JBHUOZ010000003">
    <property type="protein sequence ID" value="MFD2921080.1"/>
    <property type="molecule type" value="Genomic_DNA"/>
</dbReference>
<dbReference type="SFLD" id="SFLDS00029">
    <property type="entry name" value="Radical_SAM"/>
    <property type="match status" value="1"/>
</dbReference>
<gene>
    <name evidence="8" type="ORF">ACFS6H_15245</name>
</gene>
<proteinExistence type="predicted"/>
<dbReference type="PROSITE" id="PS51918">
    <property type="entry name" value="RADICAL_SAM"/>
    <property type="match status" value="1"/>
</dbReference>
<evidence type="ECO:0000256" key="5">
    <source>
        <dbReference type="ARBA" id="ARBA00023014"/>
    </source>
</evidence>
<dbReference type="SFLD" id="SFLDG01082">
    <property type="entry name" value="B12-binding_domain_containing"/>
    <property type="match status" value="1"/>
</dbReference>
<dbReference type="InterPro" id="IPR023404">
    <property type="entry name" value="rSAM_horseshoe"/>
</dbReference>
<organism evidence="8 9">
    <name type="scientific">Terrimonas rubra</name>
    <dbReference type="NCBI Taxonomy" id="1035890"/>
    <lineage>
        <taxon>Bacteria</taxon>
        <taxon>Pseudomonadati</taxon>
        <taxon>Bacteroidota</taxon>
        <taxon>Chitinophagia</taxon>
        <taxon>Chitinophagales</taxon>
        <taxon>Chitinophagaceae</taxon>
        <taxon>Terrimonas</taxon>
    </lineage>
</organism>
<dbReference type="Proteomes" id="UP001597511">
    <property type="component" value="Unassembled WGS sequence"/>
</dbReference>
<dbReference type="CDD" id="cd02068">
    <property type="entry name" value="radical_SAM_B12_BD"/>
    <property type="match status" value="1"/>
</dbReference>
<accession>A0ABW6A9K1</accession>
<dbReference type="Pfam" id="PF13311">
    <property type="entry name" value="DUF4080"/>
    <property type="match status" value="1"/>
</dbReference>
<dbReference type="PANTHER" id="PTHR43409">
    <property type="entry name" value="ANAEROBIC MAGNESIUM-PROTOPORPHYRIN IX MONOMETHYL ESTER CYCLASE-RELATED"/>
    <property type="match status" value="1"/>
</dbReference>
<comment type="cofactor">
    <cofactor evidence="1">
        <name>[4Fe-4S] cluster</name>
        <dbReference type="ChEBI" id="CHEBI:49883"/>
    </cofactor>
</comment>
<evidence type="ECO:0000259" key="7">
    <source>
        <dbReference type="PROSITE" id="PS51918"/>
    </source>
</evidence>
<dbReference type="InterPro" id="IPR051198">
    <property type="entry name" value="BchE-like"/>
</dbReference>
<keyword evidence="4" id="KW-0408">Iron</keyword>
<dbReference type="InterPro" id="IPR006638">
    <property type="entry name" value="Elp3/MiaA/NifB-like_rSAM"/>
</dbReference>
<dbReference type="SUPFAM" id="SSF52242">
    <property type="entry name" value="Cobalamin (vitamin B12)-binding domain"/>
    <property type="match status" value="1"/>
</dbReference>
<evidence type="ECO:0000313" key="9">
    <source>
        <dbReference type="Proteomes" id="UP001597511"/>
    </source>
</evidence>
<sequence>MSKILLSTLNAKYIHLNLAIRILYDLNKDREGLSWHEFTIKSPVEEIVDHCAGFDVICFSCYIWNITPTLKAAEAIKAKHPHIKILLGGPEVSYEWEQVIAQPCIDYIIVGEGEIPFTEFVHNYPLVNNIPNLIYKTYENDNTDGHIHYNKQDISFDVAAFENRNPYQYDDPTTLAHKVSYIETSRGCPYKCSFCLASLDNKVRYLPMQTIKDNLLYLMQHGRVIKFLDRTFNIKKDFTLELFQFILDNHRPGNVFQFEITADIVHPDIIAFINEKVPTGLFRFEIGIQTVNQQSNLEVSRKQNFEKTSKVIKALDDRIEMHLDLIVGLPLEYWNDLKFSFESVFKLFPPELQLGFLKFLKGTPVREKYEQYGYVFDPMPPYQIIKSNFLSEEELHAVTLLEHALEVYWNKKRACHTLRYITGNYSIFDFLLGLGKLFAQKHSLHRYNINDVFAVLKAFIDENYSDDPVVNSMLALDYYTYFTVKPRDIGLMIWDKERTGQFAISHALNHHKNRFVIVPVAFQPSVYFSQNLVIPAEDIMVIEYNNREKGNCLASVKSSTGVPVNNE</sequence>
<feature type="domain" description="Radical SAM core" evidence="7">
    <location>
        <begin position="174"/>
        <end position="391"/>
    </location>
</feature>
<dbReference type="InterPro" id="IPR007197">
    <property type="entry name" value="rSAM"/>
</dbReference>
<dbReference type="PROSITE" id="PS51332">
    <property type="entry name" value="B12_BINDING"/>
    <property type="match status" value="1"/>
</dbReference>
<evidence type="ECO:0000256" key="1">
    <source>
        <dbReference type="ARBA" id="ARBA00001966"/>
    </source>
</evidence>
<dbReference type="Pfam" id="PF02310">
    <property type="entry name" value="B12-binding"/>
    <property type="match status" value="1"/>
</dbReference>
<dbReference type="Gene3D" id="3.40.50.280">
    <property type="entry name" value="Cobalamin-binding domain"/>
    <property type="match status" value="1"/>
</dbReference>
<dbReference type="InterPro" id="IPR006158">
    <property type="entry name" value="Cobalamin-bd"/>
</dbReference>
<evidence type="ECO:0000259" key="6">
    <source>
        <dbReference type="PROSITE" id="PS51332"/>
    </source>
</evidence>
<dbReference type="SUPFAM" id="SSF102114">
    <property type="entry name" value="Radical SAM enzymes"/>
    <property type="match status" value="1"/>
</dbReference>
<dbReference type="InterPro" id="IPR025288">
    <property type="entry name" value="DUF4080"/>
</dbReference>
<dbReference type="RefSeq" id="WP_386100689.1">
    <property type="nucleotide sequence ID" value="NZ_JBHUOZ010000003.1"/>
</dbReference>
<evidence type="ECO:0000256" key="2">
    <source>
        <dbReference type="ARBA" id="ARBA00022691"/>
    </source>
</evidence>
<dbReference type="InterPro" id="IPR058240">
    <property type="entry name" value="rSAM_sf"/>
</dbReference>
<evidence type="ECO:0000256" key="4">
    <source>
        <dbReference type="ARBA" id="ARBA00023004"/>
    </source>
</evidence>
<keyword evidence="5" id="KW-0411">Iron-sulfur</keyword>
<feature type="domain" description="B12-binding" evidence="6">
    <location>
        <begin position="2"/>
        <end position="131"/>
    </location>
</feature>
<dbReference type="Gene3D" id="3.80.30.20">
    <property type="entry name" value="tm_1862 like domain"/>
    <property type="match status" value="1"/>
</dbReference>